<accession>A0ABM7RR15</accession>
<comment type="similarity">
    <text evidence="2 7">Belongs to the rubredoxin family.</text>
</comment>
<evidence type="ECO:0000256" key="4">
    <source>
        <dbReference type="ARBA" id="ARBA00022723"/>
    </source>
</evidence>
<dbReference type="PROSITE" id="PS50903">
    <property type="entry name" value="RUBREDOXIN_LIKE"/>
    <property type="match status" value="1"/>
</dbReference>
<dbReference type="Proteomes" id="UP000218595">
    <property type="component" value="Chromosome"/>
</dbReference>
<keyword evidence="4 7" id="KW-0479">Metal-binding</keyword>
<evidence type="ECO:0000256" key="1">
    <source>
        <dbReference type="ARBA" id="ARBA00001965"/>
    </source>
</evidence>
<dbReference type="InterPro" id="IPR024935">
    <property type="entry name" value="Rubredoxin_dom"/>
</dbReference>
<dbReference type="Gene3D" id="2.20.28.10">
    <property type="match status" value="1"/>
</dbReference>
<dbReference type="CDD" id="cd00730">
    <property type="entry name" value="rubredoxin"/>
    <property type="match status" value="1"/>
</dbReference>
<dbReference type="PRINTS" id="PR00163">
    <property type="entry name" value="RUBREDOXIN"/>
</dbReference>
<dbReference type="PANTHER" id="PTHR47627">
    <property type="entry name" value="RUBREDOXIN"/>
    <property type="match status" value="1"/>
</dbReference>
<evidence type="ECO:0000313" key="9">
    <source>
        <dbReference type="EMBL" id="BCX67895.1"/>
    </source>
</evidence>
<dbReference type="EMBL" id="AP017423">
    <property type="protein sequence ID" value="BCX67895.1"/>
    <property type="molecule type" value="Genomic_DNA"/>
</dbReference>
<evidence type="ECO:0000256" key="7">
    <source>
        <dbReference type="RuleBase" id="RU003820"/>
    </source>
</evidence>
<proteinExistence type="inferred from homology"/>
<dbReference type="RefSeq" id="WP_096511879.1">
    <property type="nucleotide sequence ID" value="NZ_AP017423.2"/>
</dbReference>
<keyword evidence="3" id="KW-0813">Transport</keyword>
<dbReference type="InterPro" id="IPR018527">
    <property type="entry name" value="Rubredoxin_Fe_BS"/>
</dbReference>
<evidence type="ECO:0000256" key="5">
    <source>
        <dbReference type="ARBA" id="ARBA00022982"/>
    </source>
</evidence>
<evidence type="ECO:0000259" key="8">
    <source>
        <dbReference type="PROSITE" id="PS50903"/>
    </source>
</evidence>
<organism evidence="9 10">
    <name type="scientific">Pseudomonas izuensis</name>
    <dbReference type="NCBI Taxonomy" id="2684212"/>
    <lineage>
        <taxon>Bacteria</taxon>
        <taxon>Pseudomonadati</taxon>
        <taxon>Pseudomonadota</taxon>
        <taxon>Gammaproteobacteria</taxon>
        <taxon>Pseudomonadales</taxon>
        <taxon>Pseudomonadaceae</taxon>
        <taxon>Pseudomonas</taxon>
    </lineage>
</organism>
<gene>
    <name evidence="9" type="ORF">LAB08_R25320</name>
</gene>
<keyword evidence="6 7" id="KW-0408">Iron</keyword>
<dbReference type="SUPFAM" id="SSF57802">
    <property type="entry name" value="Rubredoxin-like"/>
    <property type="match status" value="1"/>
</dbReference>
<dbReference type="PROSITE" id="PS00202">
    <property type="entry name" value="RUBREDOXIN"/>
    <property type="match status" value="1"/>
</dbReference>
<evidence type="ECO:0000256" key="3">
    <source>
        <dbReference type="ARBA" id="ARBA00022448"/>
    </source>
</evidence>
<comment type="cofactor">
    <cofactor evidence="1 7">
        <name>Fe(3+)</name>
        <dbReference type="ChEBI" id="CHEBI:29034"/>
    </cofactor>
</comment>
<evidence type="ECO:0000313" key="10">
    <source>
        <dbReference type="Proteomes" id="UP000218595"/>
    </source>
</evidence>
<dbReference type="PANTHER" id="PTHR47627:SF1">
    <property type="entry name" value="RUBREDOXIN-1-RELATED"/>
    <property type="match status" value="1"/>
</dbReference>
<protein>
    <recommendedName>
        <fullName evidence="7">Rubredoxin</fullName>
    </recommendedName>
</protein>
<keyword evidence="5 7" id="KW-0249">Electron transport</keyword>
<dbReference type="InterPro" id="IPR024934">
    <property type="entry name" value="Rubredoxin-like_dom"/>
</dbReference>
<reference evidence="9 10" key="1">
    <citation type="submission" date="2016-04" db="EMBL/GenBank/DDBJ databases">
        <title>Complete genome sequence of Pseudomonas sp. LAB-08 isolated from TCE contaminated aquifer soil.</title>
        <authorList>
            <person name="Dohra H."/>
            <person name="Suzuki K."/>
            <person name="Fatma A."/>
            <person name="Inuzuka Y."/>
            <person name="Honjo M."/>
            <person name="Tashiro Y."/>
            <person name="Futamata H."/>
        </authorList>
    </citation>
    <scope>NUCLEOTIDE SEQUENCE [LARGE SCALE GENOMIC DNA]</scope>
    <source>
        <strain evidence="9 10">LAB-08</strain>
    </source>
</reference>
<sequence>MKKWQCFFCGFCYDESLGLPEEGIVPGTLWEDIPLEWACPDCGATKQDFAMIEAN</sequence>
<evidence type="ECO:0000256" key="6">
    <source>
        <dbReference type="ARBA" id="ARBA00023004"/>
    </source>
</evidence>
<dbReference type="InterPro" id="IPR050526">
    <property type="entry name" value="Rubredoxin_ET"/>
</dbReference>
<evidence type="ECO:0000256" key="2">
    <source>
        <dbReference type="ARBA" id="ARBA00005337"/>
    </source>
</evidence>
<name>A0ABM7RR15_9PSED</name>
<dbReference type="Pfam" id="PF00301">
    <property type="entry name" value="Rubredoxin"/>
    <property type="match status" value="1"/>
</dbReference>
<feature type="domain" description="Rubredoxin-like" evidence="8">
    <location>
        <begin position="1"/>
        <end position="52"/>
    </location>
</feature>
<keyword evidence="10" id="KW-1185">Reference proteome</keyword>